<dbReference type="EMBL" id="JBHUOF010000007">
    <property type="protein sequence ID" value="MFD2799130.1"/>
    <property type="molecule type" value="Genomic_DNA"/>
</dbReference>
<dbReference type="SUPFAM" id="SSF56574">
    <property type="entry name" value="Serpins"/>
    <property type="match status" value="1"/>
</dbReference>
<keyword evidence="4" id="KW-1185">Reference proteome</keyword>
<protein>
    <submittedName>
        <fullName evidence="3">Serpin family protein</fullName>
    </submittedName>
</protein>
<organism evidence="3 4">
    <name type="scientific">Prauserella oleivorans</name>
    <dbReference type="NCBI Taxonomy" id="1478153"/>
    <lineage>
        <taxon>Bacteria</taxon>
        <taxon>Bacillati</taxon>
        <taxon>Actinomycetota</taxon>
        <taxon>Actinomycetes</taxon>
        <taxon>Pseudonocardiales</taxon>
        <taxon>Pseudonocardiaceae</taxon>
        <taxon>Prauserella</taxon>
    </lineage>
</organism>
<dbReference type="Gene3D" id="2.30.39.10">
    <property type="entry name" value="Alpha-1-antitrypsin, domain 1"/>
    <property type="match status" value="1"/>
</dbReference>
<dbReference type="InterPro" id="IPR023796">
    <property type="entry name" value="Serpin_dom"/>
</dbReference>
<evidence type="ECO:0000256" key="1">
    <source>
        <dbReference type="RuleBase" id="RU000411"/>
    </source>
</evidence>
<dbReference type="CDD" id="cd19590">
    <property type="entry name" value="serpin_thermopin-like"/>
    <property type="match status" value="1"/>
</dbReference>
<dbReference type="InterPro" id="IPR042178">
    <property type="entry name" value="Serpin_sf_1"/>
</dbReference>
<dbReference type="PANTHER" id="PTHR11461:SF211">
    <property type="entry name" value="GH10112P-RELATED"/>
    <property type="match status" value="1"/>
</dbReference>
<comment type="caution">
    <text evidence="3">The sequence shown here is derived from an EMBL/GenBank/DDBJ whole genome shotgun (WGS) entry which is preliminary data.</text>
</comment>
<dbReference type="Pfam" id="PF00079">
    <property type="entry name" value="Serpin"/>
    <property type="match status" value="1"/>
</dbReference>
<dbReference type="RefSeq" id="WP_377386375.1">
    <property type="nucleotide sequence ID" value="NZ_JBHSAN010000006.1"/>
</dbReference>
<gene>
    <name evidence="3" type="ORF">ACFS2C_06985</name>
</gene>
<dbReference type="Gene3D" id="3.30.497.10">
    <property type="entry name" value="Antithrombin, subunit I, domain 2"/>
    <property type="match status" value="1"/>
</dbReference>
<comment type="similarity">
    <text evidence="1">Belongs to the serpin family.</text>
</comment>
<dbReference type="InterPro" id="IPR000215">
    <property type="entry name" value="Serpin_fam"/>
</dbReference>
<reference evidence="4" key="1">
    <citation type="journal article" date="2019" name="Int. J. Syst. Evol. Microbiol.">
        <title>The Global Catalogue of Microorganisms (GCM) 10K type strain sequencing project: providing services to taxonomists for standard genome sequencing and annotation.</title>
        <authorList>
            <consortium name="The Broad Institute Genomics Platform"/>
            <consortium name="The Broad Institute Genome Sequencing Center for Infectious Disease"/>
            <person name="Wu L."/>
            <person name="Ma J."/>
        </authorList>
    </citation>
    <scope>NUCLEOTIDE SEQUENCE [LARGE SCALE GENOMIC DNA]</scope>
    <source>
        <strain evidence="4">IBRC-M 10906</strain>
    </source>
</reference>
<evidence type="ECO:0000313" key="4">
    <source>
        <dbReference type="Proteomes" id="UP001597478"/>
    </source>
</evidence>
<dbReference type="InterPro" id="IPR023795">
    <property type="entry name" value="Serpin_CS"/>
</dbReference>
<dbReference type="PANTHER" id="PTHR11461">
    <property type="entry name" value="SERINE PROTEASE INHIBITOR, SERPIN"/>
    <property type="match status" value="1"/>
</dbReference>
<sequence>MPASAPELAHLRFALAMHRAVAGEADTCFSPYSTASALGLAATAARGDTASELTTLLAGADSGLADQADLLRKAAVLEARAGQDEPLLAVANTLWAWEGLPVEPGFAEAIVDWPSGGVSQAPFAEDPEGARTAINRDVADITRELIPELLPPGTVGDDTVACLVNALYLRVGWVHPFAPADTVDADFHTPGGALPVRMMRQTERLGYAEHGGWQLVSLPAVGGVEAVVLLPDRRLADLESTLDEFTLAELLAARRDRLVRLSLPRVSLDVRSPLKAALRALGVRRMFTPGADFGALTDDPRLVISDVLHQAVLRLDESGLEGAAATAAMMRLVSMPVGEPVTVEVNRPFLLLVRHGGSGAVYFLARVVEP</sequence>
<dbReference type="Proteomes" id="UP001597478">
    <property type="component" value="Unassembled WGS sequence"/>
</dbReference>
<dbReference type="SMART" id="SM00093">
    <property type="entry name" value="SERPIN"/>
    <property type="match status" value="1"/>
</dbReference>
<evidence type="ECO:0000259" key="2">
    <source>
        <dbReference type="SMART" id="SM00093"/>
    </source>
</evidence>
<dbReference type="InterPro" id="IPR042185">
    <property type="entry name" value="Serpin_sf_2"/>
</dbReference>
<accession>A0ABW5W875</accession>
<feature type="domain" description="Serpin" evidence="2">
    <location>
        <begin position="15"/>
        <end position="370"/>
    </location>
</feature>
<evidence type="ECO:0000313" key="3">
    <source>
        <dbReference type="EMBL" id="MFD2799130.1"/>
    </source>
</evidence>
<dbReference type="InterPro" id="IPR036186">
    <property type="entry name" value="Serpin_sf"/>
</dbReference>
<dbReference type="PROSITE" id="PS00284">
    <property type="entry name" value="SERPIN"/>
    <property type="match status" value="1"/>
</dbReference>
<proteinExistence type="inferred from homology"/>
<name>A0ABW5W875_9PSEU</name>